<evidence type="ECO:0000313" key="11">
    <source>
        <dbReference type="EMBL" id="EFW92557.1"/>
    </source>
</evidence>
<feature type="transmembrane region" description="Helical" evidence="10">
    <location>
        <begin position="172"/>
        <end position="195"/>
    </location>
</feature>
<dbReference type="GO" id="GO:0008233">
    <property type="term" value="F:peptidase activity"/>
    <property type="evidence" value="ECO:0007669"/>
    <property type="project" value="UniProtKB-KW"/>
</dbReference>
<keyword evidence="2" id="KW-1003">Cell membrane</keyword>
<comment type="subcellular location">
    <subcellularLocation>
        <location evidence="1">Cell membrane</location>
        <topology evidence="1">Multi-pass membrane protein</topology>
    </subcellularLocation>
</comment>
<evidence type="ECO:0000256" key="8">
    <source>
        <dbReference type="PIRSR" id="PIRSR025737-1"/>
    </source>
</evidence>
<keyword evidence="6 10" id="KW-1133">Transmembrane helix</keyword>
<dbReference type="GO" id="GO:0006508">
    <property type="term" value="P:proteolysis"/>
    <property type="evidence" value="ECO:0007669"/>
    <property type="project" value="UniProtKB-KW"/>
</dbReference>
<protein>
    <submittedName>
        <fullName evidence="12">Archaeosortase A, PGF-CTERM-specific</fullName>
    </submittedName>
    <submittedName>
        <fullName evidence="11">Cytochrome oxidase subunit I-like protein</fullName>
    </submittedName>
</protein>
<evidence type="ECO:0000313" key="13">
    <source>
        <dbReference type="Proteomes" id="UP000003751"/>
    </source>
</evidence>
<feature type="transmembrane region" description="Helical" evidence="10">
    <location>
        <begin position="261"/>
        <end position="279"/>
    </location>
</feature>
<keyword evidence="14" id="KW-1185">Reference proteome</keyword>
<gene>
    <name evidence="12" type="ORF">SAMN05444342_0899</name>
    <name evidence="11" type="ORF">ZOD2009_06804</name>
</gene>
<reference evidence="14" key="2">
    <citation type="submission" date="2016-11" db="EMBL/GenBank/DDBJ databases">
        <authorList>
            <person name="Varghese N."/>
            <person name="Submissions S."/>
        </authorList>
    </citation>
    <scope>NUCLEOTIDE SEQUENCE [LARGE SCALE GENOMIC DNA]</scope>
    <source>
        <strain evidence="14">DX253</strain>
    </source>
</reference>
<sequence length="313" mass="34785">MIGVVPAALPGPLPWLTTTFPDYLVWVVIAAFVATAALERYDRELARTVGAGAWVLFGVFWGVLFPRFAFEMRSFIEGTLSLVAVPLCVYAGYQLYSGRDSLFVLSRGVAAMGLIYVPFLTVEPLREWLVELVSVQTNAVIQLLGYDPAFTIAKENGYHSAFIFTDSTGHEYYTYLVLACTGIGSMSIFGGLIAAVRAPLRRKLRGFTLAIVIIWVLNVVRNVFIAVAFGNQWFQFFVGPVTTITGYTDPRMVSFFIADRVLSQLLAVVALVFILWLVVRDLPELLTVIEDVIYLVSGREYDLHRSIRADGGR</sequence>
<feature type="transmembrane region" description="Helical" evidence="10">
    <location>
        <begin position="102"/>
        <end position="122"/>
    </location>
</feature>
<evidence type="ECO:0000313" key="12">
    <source>
        <dbReference type="EMBL" id="SHK19331.1"/>
    </source>
</evidence>
<dbReference type="InterPro" id="IPR014522">
    <property type="entry name" value="ArtA"/>
</dbReference>
<evidence type="ECO:0000256" key="7">
    <source>
        <dbReference type="ARBA" id="ARBA00023136"/>
    </source>
</evidence>
<evidence type="ECO:0000256" key="3">
    <source>
        <dbReference type="ARBA" id="ARBA00022670"/>
    </source>
</evidence>
<keyword evidence="4 10" id="KW-0812">Transmembrane</keyword>
<feature type="active site" description="Acyl-thioester intermediate" evidence="8">
    <location>
        <position position="180"/>
    </location>
</feature>
<feature type="transmembrane region" description="Helical" evidence="10">
    <location>
        <begin position="207"/>
        <end position="229"/>
    </location>
</feature>
<name>E7QRD8_HALPU</name>
<feature type="site" description="Transition state stabilizer" evidence="9">
    <location>
        <position position="260"/>
    </location>
</feature>
<dbReference type="EMBL" id="AEMG01000006">
    <property type="protein sequence ID" value="EFW92557.1"/>
    <property type="molecule type" value="Genomic_DNA"/>
</dbReference>
<evidence type="ECO:0000256" key="4">
    <source>
        <dbReference type="ARBA" id="ARBA00022692"/>
    </source>
</evidence>
<accession>E7QRD8</accession>
<evidence type="ECO:0000256" key="2">
    <source>
        <dbReference type="ARBA" id="ARBA00022475"/>
    </source>
</evidence>
<dbReference type="Pfam" id="PF09721">
    <property type="entry name" value="Exosortase_EpsH"/>
    <property type="match status" value="1"/>
</dbReference>
<dbReference type="RefSeq" id="WP_007978260.1">
    <property type="nucleotide sequence ID" value="NZ_AEMG01000006.1"/>
</dbReference>
<evidence type="ECO:0000313" key="14">
    <source>
        <dbReference type="Proteomes" id="UP000184203"/>
    </source>
</evidence>
<evidence type="ECO:0000256" key="10">
    <source>
        <dbReference type="SAM" id="Phobius"/>
    </source>
</evidence>
<evidence type="ECO:0000256" key="6">
    <source>
        <dbReference type="ARBA" id="ARBA00022989"/>
    </source>
</evidence>
<keyword evidence="5" id="KW-0378">Hydrolase</keyword>
<keyword evidence="7 10" id="KW-0472">Membrane</keyword>
<dbReference type="AlphaFoldDB" id="E7QRD8"/>
<reference evidence="11 13" key="1">
    <citation type="journal article" date="2014" name="ISME J.">
        <title>Trehalose/2-sulfotrehalose biosynthesis and glycine-betaine uptake are widely spread mechanisms for osmoadaptation in the Halobacteriales.</title>
        <authorList>
            <person name="Youssef N.H."/>
            <person name="Savage-Ashlock K.N."/>
            <person name="McCully A.L."/>
            <person name="Luedtke B."/>
            <person name="Shaw E.I."/>
            <person name="Hoff W.D."/>
            <person name="Elshahed M.S."/>
        </authorList>
    </citation>
    <scope>NUCLEOTIDE SEQUENCE [LARGE SCALE GENOMIC DNA]</scope>
    <source>
        <strain evidence="11 13">DX253</strain>
    </source>
</reference>
<reference evidence="12" key="3">
    <citation type="submission" date="2016-11" db="EMBL/GenBank/DDBJ databases">
        <authorList>
            <person name="Jaros S."/>
            <person name="Januszkiewicz K."/>
            <person name="Wedrychowicz H."/>
        </authorList>
    </citation>
    <scope>NUCLEOTIDE SEQUENCE [LARGE SCALE GENOMIC DNA]</scope>
    <source>
        <strain evidence="12">DX253</strain>
    </source>
</reference>
<evidence type="ECO:0000256" key="5">
    <source>
        <dbReference type="ARBA" id="ARBA00022801"/>
    </source>
</evidence>
<feature type="active site" description="Proton donor" evidence="8">
    <location>
        <position position="221"/>
    </location>
</feature>
<dbReference type="EMBL" id="FRAN01000001">
    <property type="protein sequence ID" value="SHK19331.1"/>
    <property type="molecule type" value="Genomic_DNA"/>
</dbReference>
<dbReference type="InterPro" id="IPR026392">
    <property type="entry name" value="Exo/Archaeosortase_dom"/>
</dbReference>
<evidence type="ECO:0000256" key="1">
    <source>
        <dbReference type="ARBA" id="ARBA00004651"/>
    </source>
</evidence>
<dbReference type="PATRIC" id="fig|797209.4.peg.1352"/>
<dbReference type="NCBIfam" id="TIGR04178">
    <property type="entry name" value="exo_archaeo"/>
    <property type="match status" value="1"/>
</dbReference>
<feature type="transmembrane region" description="Helical" evidence="10">
    <location>
        <begin position="20"/>
        <end position="38"/>
    </location>
</feature>
<keyword evidence="3" id="KW-0645">Protease</keyword>
<dbReference type="InterPro" id="IPR019127">
    <property type="entry name" value="Exosortase"/>
</dbReference>
<dbReference type="GO" id="GO:0005886">
    <property type="term" value="C:plasma membrane"/>
    <property type="evidence" value="ECO:0007669"/>
    <property type="project" value="UniProtKB-SubCell"/>
</dbReference>
<dbReference type="PIRSF" id="PIRSF025737">
    <property type="entry name" value="Cyco1"/>
    <property type="match status" value="1"/>
</dbReference>
<evidence type="ECO:0000256" key="9">
    <source>
        <dbReference type="PIRSR" id="PIRSR025737-2"/>
    </source>
</evidence>
<dbReference type="Proteomes" id="UP000003751">
    <property type="component" value="Unassembled WGS sequence"/>
</dbReference>
<feature type="transmembrane region" description="Helical" evidence="10">
    <location>
        <begin position="75"/>
        <end position="93"/>
    </location>
</feature>
<dbReference type="NCBIfam" id="TIGR04125">
    <property type="entry name" value="exosort_PGF_TRM"/>
    <property type="match status" value="1"/>
</dbReference>
<organism evidence="11 13">
    <name type="scientific">Haladaptatus paucihalophilus DX253</name>
    <dbReference type="NCBI Taxonomy" id="797209"/>
    <lineage>
        <taxon>Archaea</taxon>
        <taxon>Methanobacteriati</taxon>
        <taxon>Methanobacteriota</taxon>
        <taxon>Stenosarchaea group</taxon>
        <taxon>Halobacteria</taxon>
        <taxon>Halobacteriales</taxon>
        <taxon>Haladaptataceae</taxon>
        <taxon>Haladaptatus</taxon>
    </lineage>
</organism>
<dbReference type="STRING" id="797209.GCA_000376445_00041"/>
<dbReference type="OrthoDB" id="200496at2157"/>
<proteinExistence type="predicted"/>
<dbReference type="eggNOG" id="arCOG04471">
    <property type="taxonomic scope" value="Archaea"/>
</dbReference>
<feature type="transmembrane region" description="Helical" evidence="10">
    <location>
        <begin position="50"/>
        <end position="69"/>
    </location>
</feature>
<dbReference type="Proteomes" id="UP000184203">
    <property type="component" value="Unassembled WGS sequence"/>
</dbReference>